<dbReference type="PANTHER" id="PTHR42781">
    <property type="entry name" value="SPERMIDINE/PUTRESCINE IMPORT ATP-BINDING PROTEIN POTA"/>
    <property type="match status" value="1"/>
</dbReference>
<dbReference type="SMART" id="SM00382">
    <property type="entry name" value="AAA"/>
    <property type="match status" value="1"/>
</dbReference>
<dbReference type="InterPro" id="IPR027417">
    <property type="entry name" value="P-loop_NTPase"/>
</dbReference>
<dbReference type="Proteomes" id="UP000886808">
    <property type="component" value="Unassembled WGS sequence"/>
</dbReference>
<keyword evidence="3 5" id="KW-0067">ATP-binding</keyword>
<evidence type="ECO:0000256" key="3">
    <source>
        <dbReference type="ARBA" id="ARBA00022840"/>
    </source>
</evidence>
<organism evidence="5 6">
    <name type="scientific">Candidatus Butyricicoccus avistercoris</name>
    <dbReference type="NCBI Taxonomy" id="2838518"/>
    <lineage>
        <taxon>Bacteria</taxon>
        <taxon>Bacillati</taxon>
        <taxon>Bacillota</taxon>
        <taxon>Clostridia</taxon>
        <taxon>Eubacteriales</taxon>
        <taxon>Butyricicoccaceae</taxon>
        <taxon>Butyricicoccus</taxon>
    </lineage>
</organism>
<evidence type="ECO:0000313" key="6">
    <source>
        <dbReference type="Proteomes" id="UP000886808"/>
    </source>
</evidence>
<proteinExistence type="predicted"/>
<dbReference type="InterPro" id="IPR003593">
    <property type="entry name" value="AAA+_ATPase"/>
</dbReference>
<dbReference type="PANTHER" id="PTHR42781:SF4">
    <property type="entry name" value="SPERMIDINE_PUTRESCINE IMPORT ATP-BINDING PROTEIN POTA"/>
    <property type="match status" value="1"/>
</dbReference>
<evidence type="ECO:0000256" key="1">
    <source>
        <dbReference type="ARBA" id="ARBA00022448"/>
    </source>
</evidence>
<keyword evidence="2" id="KW-0547">Nucleotide-binding</keyword>
<dbReference type="PROSITE" id="PS50893">
    <property type="entry name" value="ABC_TRANSPORTER_2"/>
    <property type="match status" value="1"/>
</dbReference>
<dbReference type="InterPro" id="IPR003439">
    <property type="entry name" value="ABC_transporter-like_ATP-bd"/>
</dbReference>
<evidence type="ECO:0000256" key="2">
    <source>
        <dbReference type="ARBA" id="ARBA00022741"/>
    </source>
</evidence>
<dbReference type="EMBL" id="DXIE01000032">
    <property type="protein sequence ID" value="HIV62214.1"/>
    <property type="molecule type" value="Genomic_DNA"/>
</dbReference>
<dbReference type="InterPro" id="IPR050093">
    <property type="entry name" value="ABC_SmlMolc_Importer"/>
</dbReference>
<dbReference type="Pfam" id="PF00005">
    <property type="entry name" value="ABC_tran"/>
    <property type="match status" value="1"/>
</dbReference>
<dbReference type="InterPro" id="IPR017871">
    <property type="entry name" value="ABC_transporter-like_CS"/>
</dbReference>
<sequence>MLEVNITKKLRAFTLDVNFKADNNALALLGQSGSGKSMTLKCIAGVEKPDSGKIVLDGEILYDSTQGICLPPQKRRIGLLFQNYALFPMMTLLQNVMSGCKQIPRKARKAHALELIKRFGLEGFENTYPNKLSGGEQQRAALARMLAANPRLLLFDEPFSALDTHLRRQLSQMTADVLRNYDGSAIVVSHDCAEAFRLCPQIAVMEKGKITAHKDRVSLFKAPETVAAAKLIGCENILPVRTGEKNVIVSNLGIIVDKIKPDEITAIGLPANAIHIDNNGEYKFNATVIQIINSPYEVTLVLNMDYSKYDIFCSLPNSVEIPKLYSNITFSFDKKDIFFLKGGN</sequence>
<dbReference type="SUPFAM" id="SSF52540">
    <property type="entry name" value="P-loop containing nucleoside triphosphate hydrolases"/>
    <property type="match status" value="1"/>
</dbReference>
<dbReference type="Gene3D" id="3.40.50.300">
    <property type="entry name" value="P-loop containing nucleotide triphosphate hydrolases"/>
    <property type="match status" value="1"/>
</dbReference>
<dbReference type="AlphaFoldDB" id="A0A9D1PIM1"/>
<evidence type="ECO:0000259" key="4">
    <source>
        <dbReference type="PROSITE" id="PS50893"/>
    </source>
</evidence>
<evidence type="ECO:0000313" key="5">
    <source>
        <dbReference type="EMBL" id="HIV62214.1"/>
    </source>
</evidence>
<dbReference type="PROSITE" id="PS00211">
    <property type="entry name" value="ABC_TRANSPORTER_1"/>
    <property type="match status" value="1"/>
</dbReference>
<reference evidence="5" key="2">
    <citation type="submission" date="2021-04" db="EMBL/GenBank/DDBJ databases">
        <authorList>
            <person name="Gilroy R."/>
        </authorList>
    </citation>
    <scope>NUCLEOTIDE SEQUENCE</scope>
    <source>
        <strain evidence="5">CHK193-4272</strain>
    </source>
</reference>
<reference evidence="5" key="1">
    <citation type="journal article" date="2021" name="PeerJ">
        <title>Extensive microbial diversity within the chicken gut microbiome revealed by metagenomics and culture.</title>
        <authorList>
            <person name="Gilroy R."/>
            <person name="Ravi A."/>
            <person name="Getino M."/>
            <person name="Pursley I."/>
            <person name="Horton D.L."/>
            <person name="Alikhan N.F."/>
            <person name="Baker D."/>
            <person name="Gharbi K."/>
            <person name="Hall N."/>
            <person name="Watson M."/>
            <person name="Adriaenssens E.M."/>
            <person name="Foster-Nyarko E."/>
            <person name="Jarju S."/>
            <person name="Secka A."/>
            <person name="Antonio M."/>
            <person name="Oren A."/>
            <person name="Chaudhuri R.R."/>
            <person name="La Ragione R."/>
            <person name="Hildebrand F."/>
            <person name="Pallen M.J."/>
        </authorList>
    </citation>
    <scope>NUCLEOTIDE SEQUENCE</scope>
    <source>
        <strain evidence="5">CHK193-4272</strain>
    </source>
</reference>
<dbReference type="GO" id="GO:0016887">
    <property type="term" value="F:ATP hydrolysis activity"/>
    <property type="evidence" value="ECO:0007669"/>
    <property type="project" value="InterPro"/>
</dbReference>
<name>A0A9D1PIM1_9FIRM</name>
<accession>A0A9D1PIM1</accession>
<dbReference type="GO" id="GO:0005524">
    <property type="term" value="F:ATP binding"/>
    <property type="evidence" value="ECO:0007669"/>
    <property type="project" value="UniProtKB-KW"/>
</dbReference>
<protein>
    <submittedName>
        <fullName evidence="5">ATP-binding cassette domain-containing protein</fullName>
    </submittedName>
</protein>
<comment type="caution">
    <text evidence="5">The sequence shown here is derived from an EMBL/GenBank/DDBJ whole genome shotgun (WGS) entry which is preliminary data.</text>
</comment>
<keyword evidence="1" id="KW-0813">Transport</keyword>
<gene>
    <name evidence="5" type="ORF">H9746_05170</name>
</gene>
<feature type="domain" description="ABC transporter" evidence="4">
    <location>
        <begin position="1"/>
        <end position="232"/>
    </location>
</feature>